<evidence type="ECO:0000313" key="3">
    <source>
        <dbReference type="EMBL" id="SMX42466.1"/>
    </source>
</evidence>
<name>A0A238KK78_9RHOB</name>
<dbReference type="EMBL" id="FXYE01000002">
    <property type="protein sequence ID" value="SMX42466.1"/>
    <property type="molecule type" value="Genomic_DNA"/>
</dbReference>
<evidence type="ECO:0000256" key="1">
    <source>
        <dbReference type="SAM" id="SignalP"/>
    </source>
</evidence>
<evidence type="ECO:0000259" key="2">
    <source>
        <dbReference type="PROSITE" id="PS50983"/>
    </source>
</evidence>
<feature type="signal peptide" evidence="1">
    <location>
        <begin position="1"/>
        <end position="25"/>
    </location>
</feature>
<dbReference type="CDD" id="cd01149">
    <property type="entry name" value="HutB"/>
    <property type="match status" value="1"/>
</dbReference>
<dbReference type="PANTHER" id="PTHR30535:SF4">
    <property type="entry name" value="HEMIN-BINDING PERIPLASMIC PROTEIN HMUT"/>
    <property type="match status" value="1"/>
</dbReference>
<dbReference type="PANTHER" id="PTHR30535">
    <property type="entry name" value="VITAMIN B12-BINDING PROTEIN"/>
    <property type="match status" value="1"/>
</dbReference>
<dbReference type="InterPro" id="IPR050902">
    <property type="entry name" value="ABC_Transporter_SBP"/>
</dbReference>
<feature type="chain" id="PRO_5012828027" evidence="1">
    <location>
        <begin position="26"/>
        <end position="290"/>
    </location>
</feature>
<dbReference type="Proteomes" id="UP000202922">
    <property type="component" value="Unassembled WGS sequence"/>
</dbReference>
<organism evidence="3 4">
    <name type="scientific">Actibacterium lipolyticum</name>
    <dbReference type="NCBI Taxonomy" id="1524263"/>
    <lineage>
        <taxon>Bacteria</taxon>
        <taxon>Pseudomonadati</taxon>
        <taxon>Pseudomonadota</taxon>
        <taxon>Alphaproteobacteria</taxon>
        <taxon>Rhodobacterales</taxon>
        <taxon>Roseobacteraceae</taxon>
        <taxon>Actibacterium</taxon>
    </lineage>
</organism>
<dbReference type="Pfam" id="PF01497">
    <property type="entry name" value="Peripla_BP_2"/>
    <property type="match status" value="1"/>
</dbReference>
<protein>
    <submittedName>
        <fullName evidence="3">Hemin-binding periplasmic protein HmuT</fullName>
    </submittedName>
</protein>
<gene>
    <name evidence="3" type="primary">hmuT</name>
    <name evidence="3" type="ORF">COL8621_01978</name>
</gene>
<accession>A0A238KK78</accession>
<dbReference type="InterPro" id="IPR002491">
    <property type="entry name" value="ABC_transptr_periplasmic_BD"/>
</dbReference>
<evidence type="ECO:0000313" key="4">
    <source>
        <dbReference type="Proteomes" id="UP000202922"/>
    </source>
</evidence>
<dbReference type="Gene3D" id="3.40.50.1980">
    <property type="entry name" value="Nitrogenase molybdenum iron protein domain"/>
    <property type="match status" value="2"/>
</dbReference>
<sequence length="290" mass="29946">MIRATHLSAILFLGALTAGVTGSQAQDPKVDTSRVLSIGGSITEIVYALGQEDRLVARDTTSSFPAAAVRLPDVGYMRALSPEGVLSVNPGMIIAEEGAGPPETIAVLQDADISFTTVPEAYSRQGVYDKILAVGQALGVSDAAQQLAGQVDAQILQAEGAAGAIPDADKKRVLFILSTQGGRILASGENTAADAIIRMAGGVNSVSGFEGYKPLTDEAISVAAPEVILMMARGVNHEAMTEELFAMPAIATTPAAENRALVRMNGLYMLGFGPRTADAIADLNTALYGG</sequence>
<dbReference type="PROSITE" id="PS50983">
    <property type="entry name" value="FE_B12_PBP"/>
    <property type="match status" value="1"/>
</dbReference>
<reference evidence="4" key="1">
    <citation type="submission" date="2017-05" db="EMBL/GenBank/DDBJ databases">
        <authorList>
            <person name="Rodrigo-Torres L."/>
            <person name="Arahal R. D."/>
            <person name="Lucena T."/>
        </authorList>
    </citation>
    <scope>NUCLEOTIDE SEQUENCE [LARGE SCALE GENOMIC DNA]</scope>
    <source>
        <strain evidence="4">CECT 8621</strain>
    </source>
</reference>
<proteinExistence type="predicted"/>
<dbReference type="SUPFAM" id="SSF53807">
    <property type="entry name" value="Helical backbone' metal receptor"/>
    <property type="match status" value="1"/>
</dbReference>
<dbReference type="AlphaFoldDB" id="A0A238KK78"/>
<dbReference type="RefSeq" id="WP_093967185.1">
    <property type="nucleotide sequence ID" value="NZ_FXYE01000002.1"/>
</dbReference>
<keyword evidence="1" id="KW-0732">Signal</keyword>
<keyword evidence="4" id="KW-1185">Reference proteome</keyword>
<dbReference type="OrthoDB" id="9797736at2"/>
<feature type="domain" description="Fe/B12 periplasmic-binding" evidence="2">
    <location>
        <begin position="34"/>
        <end position="290"/>
    </location>
</feature>